<organism evidence="3 4">
    <name type="scientific">Granulicella rosea</name>
    <dbReference type="NCBI Taxonomy" id="474952"/>
    <lineage>
        <taxon>Bacteria</taxon>
        <taxon>Pseudomonadati</taxon>
        <taxon>Acidobacteriota</taxon>
        <taxon>Terriglobia</taxon>
        <taxon>Terriglobales</taxon>
        <taxon>Acidobacteriaceae</taxon>
        <taxon>Granulicella</taxon>
    </lineage>
</organism>
<dbReference type="Proteomes" id="UP000198356">
    <property type="component" value="Unassembled WGS sequence"/>
</dbReference>
<dbReference type="Pfam" id="PF01757">
    <property type="entry name" value="Acyl_transf_3"/>
    <property type="match status" value="1"/>
</dbReference>
<proteinExistence type="predicted"/>
<feature type="transmembrane region" description="Helical" evidence="1">
    <location>
        <begin position="181"/>
        <end position="202"/>
    </location>
</feature>
<keyword evidence="1" id="KW-1133">Transmembrane helix</keyword>
<keyword evidence="3" id="KW-0808">Transferase</keyword>
<evidence type="ECO:0000313" key="3">
    <source>
        <dbReference type="EMBL" id="SNT09067.1"/>
    </source>
</evidence>
<keyword evidence="1" id="KW-0472">Membrane</keyword>
<keyword evidence="3" id="KW-0378">Hydrolase</keyword>
<keyword evidence="4" id="KW-1185">Reference proteome</keyword>
<feature type="transmembrane region" description="Helical" evidence="1">
    <location>
        <begin position="319"/>
        <end position="339"/>
    </location>
</feature>
<feature type="transmembrane region" description="Helical" evidence="1">
    <location>
        <begin position="49"/>
        <end position="67"/>
    </location>
</feature>
<protein>
    <submittedName>
        <fullName evidence="3">Peptidoglycan/LPS O-acetylase OafA/YrhL, contains acyltransferase and SGNH-hydrolase domains</fullName>
    </submittedName>
</protein>
<feature type="transmembrane region" description="Helical" evidence="1">
    <location>
        <begin position="153"/>
        <end position="174"/>
    </location>
</feature>
<evidence type="ECO:0000259" key="2">
    <source>
        <dbReference type="Pfam" id="PF01757"/>
    </source>
</evidence>
<dbReference type="RefSeq" id="WP_176441725.1">
    <property type="nucleotide sequence ID" value="NZ_FZOU01000004.1"/>
</dbReference>
<reference evidence="3 4" key="1">
    <citation type="submission" date="2017-06" db="EMBL/GenBank/DDBJ databases">
        <authorList>
            <person name="Kim H.J."/>
            <person name="Triplett B.A."/>
        </authorList>
    </citation>
    <scope>NUCLEOTIDE SEQUENCE [LARGE SCALE GENOMIC DNA]</scope>
    <source>
        <strain evidence="3 4">DSM 18704</strain>
    </source>
</reference>
<dbReference type="GO" id="GO:0016747">
    <property type="term" value="F:acyltransferase activity, transferring groups other than amino-acyl groups"/>
    <property type="evidence" value="ECO:0007669"/>
    <property type="project" value="InterPro"/>
</dbReference>
<feature type="domain" description="Acyltransferase 3" evidence="2">
    <location>
        <begin position="11"/>
        <end position="333"/>
    </location>
</feature>
<keyword evidence="3" id="KW-0012">Acyltransferase</keyword>
<accession>A0A239JT64</accession>
<feature type="transmembrane region" description="Helical" evidence="1">
    <location>
        <begin position="214"/>
        <end position="232"/>
    </location>
</feature>
<name>A0A239JT64_9BACT</name>
<dbReference type="PANTHER" id="PTHR23028:SF53">
    <property type="entry name" value="ACYL_TRANSF_3 DOMAIN-CONTAINING PROTEIN"/>
    <property type="match status" value="1"/>
</dbReference>
<gene>
    <name evidence="3" type="ORF">SAMN05421770_104118</name>
</gene>
<dbReference type="GO" id="GO:0016020">
    <property type="term" value="C:membrane"/>
    <property type="evidence" value="ECO:0007669"/>
    <property type="project" value="TreeGrafter"/>
</dbReference>
<feature type="transmembrane region" description="Helical" evidence="1">
    <location>
        <begin position="12"/>
        <end position="29"/>
    </location>
</feature>
<keyword evidence="1" id="KW-0812">Transmembrane</keyword>
<dbReference type="EMBL" id="FZOU01000004">
    <property type="protein sequence ID" value="SNT09067.1"/>
    <property type="molecule type" value="Genomic_DNA"/>
</dbReference>
<dbReference type="GO" id="GO:0009103">
    <property type="term" value="P:lipopolysaccharide biosynthetic process"/>
    <property type="evidence" value="ECO:0007669"/>
    <property type="project" value="TreeGrafter"/>
</dbReference>
<evidence type="ECO:0000313" key="4">
    <source>
        <dbReference type="Proteomes" id="UP000198356"/>
    </source>
</evidence>
<dbReference type="GO" id="GO:0016787">
    <property type="term" value="F:hydrolase activity"/>
    <property type="evidence" value="ECO:0007669"/>
    <property type="project" value="UniProtKB-KW"/>
</dbReference>
<feature type="transmembrane region" description="Helical" evidence="1">
    <location>
        <begin position="241"/>
        <end position="260"/>
    </location>
</feature>
<dbReference type="AlphaFoldDB" id="A0A239JT64"/>
<feature type="transmembrane region" description="Helical" evidence="1">
    <location>
        <begin position="88"/>
        <end position="107"/>
    </location>
</feature>
<evidence type="ECO:0000256" key="1">
    <source>
        <dbReference type="SAM" id="Phobius"/>
    </source>
</evidence>
<sequence>MKTIWDGRENNFDFIRLGLAVLVIYSHSYALGLGSEAREPIARLTHGQVTGGSIAVNLFFIMSGFMITASAERSPSIASYLKKRVLRIYPAFIAVTLLCAFVVLPLAGGRMLGDGFGTRAWDLLTQTARLLQFSYTGAFAGNPLSGDLNGSVWSIPFEFWCYIGVAGLTVAGLLKRRGALLALFVAAVAVSVLFKVEGWIVGGKLLGAIVGYPVMWARLLPLYLAGVVFYLYRDRIPKRGWMAAVSAVLLAAACVVPYGWTLLFPFVGTYLVFWLAYTPAGSLARFGRFGDFSYGTYLYAFPIQQLVMQAIGHAVQPHVLFFCATPLTLIAAVGSWYGVERWFLPRARKKETPAKLIHALEGELADVRQVSR</sequence>
<dbReference type="InterPro" id="IPR002656">
    <property type="entry name" value="Acyl_transf_3_dom"/>
</dbReference>
<dbReference type="InterPro" id="IPR050879">
    <property type="entry name" value="Acyltransferase_3"/>
</dbReference>
<dbReference type="PANTHER" id="PTHR23028">
    <property type="entry name" value="ACETYLTRANSFERASE"/>
    <property type="match status" value="1"/>
</dbReference>